<keyword evidence="7" id="KW-0788">Thiol protease</keyword>
<gene>
    <name evidence="13" type="ORF">CVLEPA_LOCUS16599</name>
</gene>
<dbReference type="Pfam" id="PF03416">
    <property type="entry name" value="Peptidase_C54"/>
    <property type="match status" value="1"/>
</dbReference>
<evidence type="ECO:0000256" key="1">
    <source>
        <dbReference type="ARBA" id="ARBA00004496"/>
    </source>
</evidence>
<protein>
    <recommendedName>
        <fullName evidence="11">Cysteine protease</fullName>
        <ecNumber evidence="11">3.4.22.-</ecNumber>
    </recommendedName>
</protein>
<evidence type="ECO:0000256" key="9">
    <source>
        <dbReference type="ARBA" id="ARBA00023006"/>
    </source>
</evidence>
<dbReference type="PANTHER" id="PTHR22624">
    <property type="entry name" value="CYSTEINE PROTEASE ATG4"/>
    <property type="match status" value="1"/>
</dbReference>
<keyword evidence="9 11" id="KW-0072">Autophagy</keyword>
<feature type="domain" description="Peptidase C54 catalytic" evidence="12">
    <location>
        <begin position="1"/>
        <end position="253"/>
    </location>
</feature>
<keyword evidence="6 11" id="KW-0378">Hydrolase</keyword>
<comment type="catalytic activity">
    <reaction evidence="10">
        <text>[protein]-C-terminal L-amino acid-glycyl-phosphatidylethanolamide + H2O = [protein]-C-terminal L-amino acid-glycine + a 1,2-diacyl-sn-glycero-3-phosphoethanolamine</text>
        <dbReference type="Rhea" id="RHEA:67548"/>
        <dbReference type="Rhea" id="RHEA-COMP:17323"/>
        <dbReference type="Rhea" id="RHEA-COMP:17324"/>
        <dbReference type="ChEBI" id="CHEBI:15377"/>
        <dbReference type="ChEBI" id="CHEBI:64612"/>
        <dbReference type="ChEBI" id="CHEBI:172940"/>
        <dbReference type="ChEBI" id="CHEBI:172941"/>
    </reaction>
    <physiologicalReaction direction="left-to-right" evidence="10">
        <dbReference type="Rhea" id="RHEA:67549"/>
    </physiologicalReaction>
</comment>
<dbReference type="EC" id="3.4.22.-" evidence="11"/>
<reference evidence="13 14" key="1">
    <citation type="submission" date="2024-02" db="EMBL/GenBank/DDBJ databases">
        <authorList>
            <person name="Daric V."/>
            <person name="Darras S."/>
        </authorList>
    </citation>
    <scope>NUCLEOTIDE SEQUENCE [LARGE SCALE GENOMIC DNA]</scope>
</reference>
<accession>A0ABP0G5U4</accession>
<keyword evidence="8 11" id="KW-0653">Protein transport</keyword>
<keyword evidence="5 11" id="KW-0645">Protease</keyword>
<evidence type="ECO:0000256" key="3">
    <source>
        <dbReference type="ARBA" id="ARBA00022448"/>
    </source>
</evidence>
<dbReference type="Proteomes" id="UP001642483">
    <property type="component" value="Unassembled WGS sequence"/>
</dbReference>
<evidence type="ECO:0000256" key="6">
    <source>
        <dbReference type="ARBA" id="ARBA00022801"/>
    </source>
</evidence>
<evidence type="ECO:0000256" key="4">
    <source>
        <dbReference type="ARBA" id="ARBA00022490"/>
    </source>
</evidence>
<evidence type="ECO:0000313" key="13">
    <source>
        <dbReference type="EMBL" id="CAK8685470.1"/>
    </source>
</evidence>
<dbReference type="PANTHER" id="PTHR22624:SF52">
    <property type="entry name" value="CYSTEINE PROTEASE"/>
    <property type="match status" value="1"/>
</dbReference>
<dbReference type="EMBL" id="CAWYQH010000100">
    <property type="protein sequence ID" value="CAK8685470.1"/>
    <property type="molecule type" value="Genomic_DNA"/>
</dbReference>
<comment type="similarity">
    <text evidence="2 11">Belongs to the peptidase C54 family.</text>
</comment>
<sequence length="386" mass="43509">MLRTAQMMVAQCLCKHFLGCGWRWVTKSSNSFEAHMHQEIIKWFLDDASPECPFSVHRLTELGLNYQCNPGDWYGPGTVAYIMQDAMECAKSAYTQLNQLVLYVAQDCTVYSKDVKEMCGWRNLSVDNGSNKSKSQEVAKKSVLILIPVRLGEATLNSVYIPCLQALLTLDQTMGIIGGKRTHSLYFVGFQDEHLICLDPHYCQSADSLLTFTHDSLTTYHSLSPKKIAVSKLDPSCCLCFYCRDESDFQSFVGEFNKCIIPPKQKTKYPLCVIQEGSSRDYKMNLSSTRSNFVSSFEVNEKVLAANQAHCLSQTKPDNAIAFSDSSENLPQEKCSSCSKVTHNTKQRTDKLSFSLPIKFLTSFSGNQTCSAERRDSSHEDEFEFL</sequence>
<evidence type="ECO:0000256" key="5">
    <source>
        <dbReference type="ARBA" id="ARBA00022670"/>
    </source>
</evidence>
<keyword evidence="4 11" id="KW-0963">Cytoplasm</keyword>
<keyword evidence="14" id="KW-1185">Reference proteome</keyword>
<evidence type="ECO:0000256" key="11">
    <source>
        <dbReference type="RuleBase" id="RU363115"/>
    </source>
</evidence>
<name>A0ABP0G5U4_CLALP</name>
<comment type="function">
    <text evidence="11">Cysteine protease that plays a key role in autophagy by mediating both proteolytic activation and delipidation of ATG8 family proteins.</text>
</comment>
<dbReference type="InterPro" id="IPR038765">
    <property type="entry name" value="Papain-like_cys_pep_sf"/>
</dbReference>
<evidence type="ECO:0000256" key="8">
    <source>
        <dbReference type="ARBA" id="ARBA00022927"/>
    </source>
</evidence>
<organism evidence="13 14">
    <name type="scientific">Clavelina lepadiformis</name>
    <name type="common">Light-bulb sea squirt</name>
    <name type="synonym">Ascidia lepadiformis</name>
    <dbReference type="NCBI Taxonomy" id="159417"/>
    <lineage>
        <taxon>Eukaryota</taxon>
        <taxon>Metazoa</taxon>
        <taxon>Chordata</taxon>
        <taxon>Tunicata</taxon>
        <taxon>Ascidiacea</taxon>
        <taxon>Aplousobranchia</taxon>
        <taxon>Clavelinidae</taxon>
        <taxon>Clavelina</taxon>
    </lineage>
</organism>
<evidence type="ECO:0000259" key="12">
    <source>
        <dbReference type="Pfam" id="PF03416"/>
    </source>
</evidence>
<comment type="caution">
    <text evidence="13">The sequence shown here is derived from an EMBL/GenBank/DDBJ whole genome shotgun (WGS) entry which is preliminary data.</text>
</comment>
<dbReference type="InterPro" id="IPR005078">
    <property type="entry name" value="Peptidase_C54"/>
</dbReference>
<dbReference type="InterPro" id="IPR046792">
    <property type="entry name" value="Peptidase_C54_cat"/>
</dbReference>
<dbReference type="SUPFAM" id="SSF54001">
    <property type="entry name" value="Cysteine proteinases"/>
    <property type="match status" value="1"/>
</dbReference>
<evidence type="ECO:0000256" key="2">
    <source>
        <dbReference type="ARBA" id="ARBA00010958"/>
    </source>
</evidence>
<evidence type="ECO:0000256" key="7">
    <source>
        <dbReference type="ARBA" id="ARBA00022807"/>
    </source>
</evidence>
<keyword evidence="3" id="KW-0813">Transport</keyword>
<comment type="subcellular location">
    <subcellularLocation>
        <location evidence="1 11">Cytoplasm</location>
    </subcellularLocation>
</comment>
<evidence type="ECO:0000256" key="10">
    <source>
        <dbReference type="ARBA" id="ARBA00029362"/>
    </source>
</evidence>
<evidence type="ECO:0000313" key="14">
    <source>
        <dbReference type="Proteomes" id="UP001642483"/>
    </source>
</evidence>
<proteinExistence type="inferred from homology"/>